<protein>
    <recommendedName>
        <fullName evidence="5">OB domain-containing protein</fullName>
    </recommendedName>
</protein>
<gene>
    <name evidence="4" type="ORF">S03H2_52228</name>
</gene>
<dbReference type="InterPro" id="IPR040260">
    <property type="entry name" value="RFA2-like"/>
</dbReference>
<feature type="domain" description="OB" evidence="2">
    <location>
        <begin position="35"/>
        <end position="85"/>
    </location>
</feature>
<reference evidence="4" key="1">
    <citation type="journal article" date="2014" name="Front. Microbiol.">
        <title>High frequency of phylogenetically diverse reductive dehalogenase-homologous genes in deep subseafloor sedimentary metagenomes.</title>
        <authorList>
            <person name="Kawai M."/>
            <person name="Futagami T."/>
            <person name="Toyoda A."/>
            <person name="Takaki Y."/>
            <person name="Nishi S."/>
            <person name="Hori S."/>
            <person name="Arai W."/>
            <person name="Tsubouchi T."/>
            <person name="Morono Y."/>
            <person name="Uchiyama I."/>
            <person name="Ito T."/>
            <person name="Fujiyama A."/>
            <person name="Inagaki F."/>
            <person name="Takami H."/>
        </authorList>
    </citation>
    <scope>NUCLEOTIDE SEQUENCE</scope>
    <source>
        <strain evidence="4">Expedition CK06-06</strain>
    </source>
</reference>
<dbReference type="Pfam" id="PF01336">
    <property type="entry name" value="tRNA_anti-codon"/>
    <property type="match status" value="1"/>
</dbReference>
<dbReference type="InterPro" id="IPR014892">
    <property type="entry name" value="RPA_C"/>
</dbReference>
<evidence type="ECO:0000259" key="3">
    <source>
        <dbReference type="Pfam" id="PF08784"/>
    </source>
</evidence>
<dbReference type="InterPro" id="IPR004365">
    <property type="entry name" value="NA-bd_OB_tRNA"/>
</dbReference>
<accession>X1H4Q8</accession>
<evidence type="ECO:0000259" key="2">
    <source>
        <dbReference type="Pfam" id="PF01336"/>
    </source>
</evidence>
<proteinExistence type="predicted"/>
<dbReference type="Gene3D" id="2.40.50.140">
    <property type="entry name" value="Nucleic acid-binding proteins"/>
    <property type="match status" value="1"/>
</dbReference>
<dbReference type="SUPFAM" id="SSF50249">
    <property type="entry name" value="Nucleic acid-binding proteins"/>
    <property type="match status" value="1"/>
</dbReference>
<dbReference type="Pfam" id="PF08784">
    <property type="entry name" value="RPA_C"/>
    <property type="match status" value="1"/>
</dbReference>
<dbReference type="PANTHER" id="PTHR13989:SF16">
    <property type="entry name" value="REPLICATION PROTEIN A2"/>
    <property type="match status" value="1"/>
</dbReference>
<evidence type="ECO:0008006" key="5">
    <source>
        <dbReference type="Google" id="ProtNLM"/>
    </source>
</evidence>
<sequence>GALRRVRMVATITNREEFMSKRNSDINSLNEEVSTNLRFELDDGTGIISAVKWDVNVENYGSLNIGASVDVLGRVGFYSEKVQINNITFIKKIENPNYVLLREAEVIKKIKAGNLHEIPGDTDTSSELEEDSFFDDIPNDIKVENLFSETESPRVDKAKEEIFSIIFEYSQDGNGISLEELKQRTNLSENKLRTFINDLVMESRIYPTEENIYQSY</sequence>
<dbReference type="PANTHER" id="PTHR13989">
    <property type="entry name" value="REPLICATION PROTEIN A-RELATED"/>
    <property type="match status" value="1"/>
</dbReference>
<dbReference type="GO" id="GO:0003677">
    <property type="term" value="F:DNA binding"/>
    <property type="evidence" value="ECO:0007669"/>
    <property type="project" value="UniProtKB-KW"/>
</dbReference>
<dbReference type="InterPro" id="IPR012340">
    <property type="entry name" value="NA-bd_OB-fold"/>
</dbReference>
<organism evidence="4">
    <name type="scientific">marine sediment metagenome</name>
    <dbReference type="NCBI Taxonomy" id="412755"/>
    <lineage>
        <taxon>unclassified sequences</taxon>
        <taxon>metagenomes</taxon>
        <taxon>ecological metagenomes</taxon>
    </lineage>
</organism>
<evidence type="ECO:0000256" key="1">
    <source>
        <dbReference type="ARBA" id="ARBA00023125"/>
    </source>
</evidence>
<keyword evidence="1" id="KW-0238">DNA-binding</keyword>
<comment type="caution">
    <text evidence="4">The sequence shown here is derived from an EMBL/GenBank/DDBJ whole genome shotgun (WGS) entry which is preliminary data.</text>
</comment>
<feature type="domain" description="Replication protein A C-terminal" evidence="3">
    <location>
        <begin position="152"/>
        <end position="208"/>
    </location>
</feature>
<dbReference type="AlphaFoldDB" id="X1H4Q8"/>
<name>X1H4Q8_9ZZZZ</name>
<evidence type="ECO:0000313" key="4">
    <source>
        <dbReference type="EMBL" id="GAH64392.1"/>
    </source>
</evidence>
<dbReference type="EMBL" id="BARU01033174">
    <property type="protein sequence ID" value="GAH64392.1"/>
    <property type="molecule type" value="Genomic_DNA"/>
</dbReference>
<feature type="non-terminal residue" evidence="4">
    <location>
        <position position="1"/>
    </location>
</feature>